<evidence type="ECO:0000313" key="2">
    <source>
        <dbReference type="EMBL" id="MDQ0227225.1"/>
    </source>
</evidence>
<evidence type="ECO:0000256" key="1">
    <source>
        <dbReference type="SAM" id="Phobius"/>
    </source>
</evidence>
<sequence length="94" mass="11385">MFDFYFVFIVAAFLAVQYFFSTRNSVYWGAILPVVYLITMIWMLVTERLVNMLAFLLYLILGMLFLLAEWKKGRDWVNEKRKRELEKMVTHDMK</sequence>
<dbReference type="Proteomes" id="UP001232245">
    <property type="component" value="Unassembled WGS sequence"/>
</dbReference>
<proteinExistence type="predicted"/>
<dbReference type="EMBL" id="JAUSTZ010000008">
    <property type="protein sequence ID" value="MDQ0227225.1"/>
    <property type="molecule type" value="Genomic_DNA"/>
</dbReference>
<organism evidence="2 3">
    <name type="scientific">Metabacillus niabensis</name>
    <dbReference type="NCBI Taxonomy" id="324854"/>
    <lineage>
        <taxon>Bacteria</taxon>
        <taxon>Bacillati</taxon>
        <taxon>Bacillota</taxon>
        <taxon>Bacilli</taxon>
        <taxon>Bacillales</taxon>
        <taxon>Bacillaceae</taxon>
        <taxon>Metabacillus</taxon>
    </lineage>
</organism>
<feature type="transmembrane region" description="Helical" evidence="1">
    <location>
        <begin position="5"/>
        <end position="20"/>
    </location>
</feature>
<keyword evidence="1" id="KW-0812">Transmembrane</keyword>
<keyword evidence="1" id="KW-0472">Membrane</keyword>
<protein>
    <submittedName>
        <fullName evidence="2">ABC-type nickel/cobalt efflux system permease component RcnA</fullName>
    </submittedName>
</protein>
<reference evidence="2 3" key="1">
    <citation type="submission" date="2023-07" db="EMBL/GenBank/DDBJ databases">
        <title>Genomic Encyclopedia of Type Strains, Phase IV (KMG-IV): sequencing the most valuable type-strain genomes for metagenomic binning, comparative biology and taxonomic classification.</title>
        <authorList>
            <person name="Goeker M."/>
        </authorList>
    </citation>
    <scope>NUCLEOTIDE SEQUENCE [LARGE SCALE GENOMIC DNA]</scope>
    <source>
        <strain evidence="2 3">DSM 17723</strain>
    </source>
</reference>
<accession>A0ABT9Z7H2</accession>
<name>A0ABT9Z7H2_9BACI</name>
<keyword evidence="1" id="KW-1133">Transmembrane helix</keyword>
<keyword evidence="3" id="KW-1185">Reference proteome</keyword>
<gene>
    <name evidence="2" type="ORF">J2S02_003570</name>
</gene>
<feature type="transmembrane region" description="Helical" evidence="1">
    <location>
        <begin position="52"/>
        <end position="70"/>
    </location>
</feature>
<evidence type="ECO:0000313" key="3">
    <source>
        <dbReference type="Proteomes" id="UP001232245"/>
    </source>
</evidence>
<comment type="caution">
    <text evidence="2">The sequence shown here is derived from an EMBL/GenBank/DDBJ whole genome shotgun (WGS) entry which is preliminary data.</text>
</comment>
<dbReference type="RefSeq" id="WP_095299675.1">
    <property type="nucleotide sequence ID" value="NZ_CADEPK010000405.1"/>
</dbReference>
<feature type="transmembrane region" description="Helical" evidence="1">
    <location>
        <begin position="26"/>
        <end position="45"/>
    </location>
</feature>